<dbReference type="Proteomes" id="UP000434957">
    <property type="component" value="Unassembled WGS sequence"/>
</dbReference>
<feature type="chain" id="PRO_5025513622" description="RxLR effector protein" evidence="1">
    <location>
        <begin position="21"/>
        <end position="100"/>
    </location>
</feature>
<proteinExistence type="predicted"/>
<reference evidence="2 3" key="1">
    <citation type="submission" date="2018-08" db="EMBL/GenBank/DDBJ databases">
        <title>Genomic investigation of the strawberry pathogen Phytophthora fragariae indicates pathogenicity is determined by transcriptional variation in three key races.</title>
        <authorList>
            <person name="Adams T.M."/>
            <person name="Armitage A.D."/>
            <person name="Sobczyk M.K."/>
            <person name="Bates H.J."/>
            <person name="Dunwell J.M."/>
            <person name="Nellist C.F."/>
            <person name="Harrison R.J."/>
        </authorList>
    </citation>
    <scope>NUCLEOTIDE SEQUENCE [LARGE SCALE GENOMIC DNA]</scope>
    <source>
        <strain evidence="2 3">SCRP333</strain>
    </source>
</reference>
<dbReference type="EMBL" id="QXFT01008567">
    <property type="protein sequence ID" value="KAE9264136.1"/>
    <property type="molecule type" value="Genomic_DNA"/>
</dbReference>
<evidence type="ECO:0008006" key="4">
    <source>
        <dbReference type="Google" id="ProtNLM"/>
    </source>
</evidence>
<gene>
    <name evidence="2" type="ORF">PR003_g32905</name>
</gene>
<evidence type="ECO:0000313" key="3">
    <source>
        <dbReference type="Proteomes" id="UP000434957"/>
    </source>
</evidence>
<keyword evidence="1" id="KW-0732">Signal</keyword>
<dbReference type="AlphaFoldDB" id="A0A6A4B009"/>
<organism evidence="2 3">
    <name type="scientific">Phytophthora rubi</name>
    <dbReference type="NCBI Taxonomy" id="129364"/>
    <lineage>
        <taxon>Eukaryota</taxon>
        <taxon>Sar</taxon>
        <taxon>Stramenopiles</taxon>
        <taxon>Oomycota</taxon>
        <taxon>Peronosporomycetes</taxon>
        <taxon>Peronosporales</taxon>
        <taxon>Peronosporaceae</taxon>
        <taxon>Phytophthora</taxon>
    </lineage>
</organism>
<evidence type="ECO:0000256" key="1">
    <source>
        <dbReference type="SAM" id="SignalP"/>
    </source>
</evidence>
<comment type="caution">
    <text evidence="2">The sequence shown here is derived from an EMBL/GenBank/DDBJ whole genome shotgun (WGS) entry which is preliminary data.</text>
</comment>
<name>A0A6A4B009_9STRA</name>
<protein>
    <recommendedName>
        <fullName evidence="4">RxLR effector protein</fullName>
    </recommendedName>
</protein>
<sequence length="100" mass="10666">MLCVLVVQALNVTAVGSATASEWAPVARLVRQASLQVVREGVAHEGAVRGRVVQEDVVRQEDVEDVRLDKALNLTAVGWATASAWAPVARPVRQASLKVV</sequence>
<evidence type="ECO:0000313" key="2">
    <source>
        <dbReference type="EMBL" id="KAE9264136.1"/>
    </source>
</evidence>
<accession>A0A6A4B009</accession>
<feature type="signal peptide" evidence="1">
    <location>
        <begin position="1"/>
        <end position="20"/>
    </location>
</feature>
<keyword evidence="3" id="KW-1185">Reference proteome</keyword>